<name>A0ACC0CZ17_9PEZI</name>
<accession>A0ACC0CZ17</accession>
<proteinExistence type="predicted"/>
<protein>
    <submittedName>
        <fullName evidence="1">Uncharacterized protein</fullName>
    </submittedName>
</protein>
<dbReference type="EMBL" id="MU394323">
    <property type="protein sequence ID" value="KAI6085676.1"/>
    <property type="molecule type" value="Genomic_DNA"/>
</dbReference>
<evidence type="ECO:0000313" key="2">
    <source>
        <dbReference type="Proteomes" id="UP001497680"/>
    </source>
</evidence>
<gene>
    <name evidence="1" type="ORF">F4821DRAFT_260809</name>
</gene>
<sequence length="235" mass="25931">MASSSWSCKACDSHGSVCDLSLPKKDFTLDLRCNACVGAGTDCGIPTDDKKLLENGIDTASPSTQPSRLFGLFSKSRNDRQRKCLNCATDNTNCKFPGGYRPNRCTQCFIEGASTCMIPASAPSSVPRDEPLGKSLVEPLDEPLDDLVNVMAESVDPTDNMCSPMSVRQQLEDDLNAYSGKDLEQYQLDGISPIDNVLSKELLLKKKKRHTHSPEPEPWTQWMDIEIDKAIAKRR</sequence>
<comment type="caution">
    <text evidence="1">The sequence shown here is derived from an EMBL/GenBank/DDBJ whole genome shotgun (WGS) entry which is preliminary data.</text>
</comment>
<organism evidence="1 2">
    <name type="scientific">Hypoxylon rubiginosum</name>
    <dbReference type="NCBI Taxonomy" id="110542"/>
    <lineage>
        <taxon>Eukaryota</taxon>
        <taxon>Fungi</taxon>
        <taxon>Dikarya</taxon>
        <taxon>Ascomycota</taxon>
        <taxon>Pezizomycotina</taxon>
        <taxon>Sordariomycetes</taxon>
        <taxon>Xylariomycetidae</taxon>
        <taxon>Xylariales</taxon>
        <taxon>Hypoxylaceae</taxon>
        <taxon>Hypoxylon</taxon>
    </lineage>
</organism>
<evidence type="ECO:0000313" key="1">
    <source>
        <dbReference type="EMBL" id="KAI6085676.1"/>
    </source>
</evidence>
<reference evidence="1 2" key="1">
    <citation type="journal article" date="2022" name="New Phytol.">
        <title>Ecological generalism drives hyperdiversity of secondary metabolite gene clusters in xylarialean endophytes.</title>
        <authorList>
            <person name="Franco M.E.E."/>
            <person name="Wisecaver J.H."/>
            <person name="Arnold A.E."/>
            <person name="Ju Y.M."/>
            <person name="Slot J.C."/>
            <person name="Ahrendt S."/>
            <person name="Moore L.P."/>
            <person name="Eastman K.E."/>
            <person name="Scott K."/>
            <person name="Konkel Z."/>
            <person name="Mondo S.J."/>
            <person name="Kuo A."/>
            <person name="Hayes R.D."/>
            <person name="Haridas S."/>
            <person name="Andreopoulos B."/>
            <person name="Riley R."/>
            <person name="LaButti K."/>
            <person name="Pangilinan J."/>
            <person name="Lipzen A."/>
            <person name="Amirebrahimi M."/>
            <person name="Yan J."/>
            <person name="Adam C."/>
            <person name="Keymanesh K."/>
            <person name="Ng V."/>
            <person name="Louie K."/>
            <person name="Northen T."/>
            <person name="Drula E."/>
            <person name="Henrissat B."/>
            <person name="Hsieh H.M."/>
            <person name="Youens-Clark K."/>
            <person name="Lutzoni F."/>
            <person name="Miadlikowska J."/>
            <person name="Eastwood D.C."/>
            <person name="Hamelin R.C."/>
            <person name="Grigoriev I.V."/>
            <person name="U'Ren J.M."/>
        </authorList>
    </citation>
    <scope>NUCLEOTIDE SEQUENCE [LARGE SCALE GENOMIC DNA]</scope>
    <source>
        <strain evidence="1 2">ER1909</strain>
    </source>
</reference>
<keyword evidence="2" id="KW-1185">Reference proteome</keyword>
<dbReference type="Proteomes" id="UP001497680">
    <property type="component" value="Unassembled WGS sequence"/>
</dbReference>